<dbReference type="Pfam" id="PF02518">
    <property type="entry name" value="HATPase_c"/>
    <property type="match status" value="1"/>
</dbReference>
<feature type="coiled-coil region" evidence="9">
    <location>
        <begin position="307"/>
        <end position="334"/>
    </location>
</feature>
<feature type="domain" description="PAS" evidence="13">
    <location>
        <begin position="893"/>
        <end position="968"/>
    </location>
</feature>
<evidence type="ECO:0000259" key="14">
    <source>
        <dbReference type="PROSITE" id="PS50113"/>
    </source>
</evidence>
<feature type="domain" description="PAC" evidence="14">
    <location>
        <begin position="568"/>
        <end position="619"/>
    </location>
</feature>
<dbReference type="Pfam" id="PF00989">
    <property type="entry name" value="PAS"/>
    <property type="match status" value="1"/>
</dbReference>
<feature type="domain" description="PAC" evidence="14">
    <location>
        <begin position="1097"/>
        <end position="1149"/>
    </location>
</feature>
<dbReference type="GO" id="GO:0006355">
    <property type="term" value="P:regulation of DNA-templated transcription"/>
    <property type="evidence" value="ECO:0007669"/>
    <property type="project" value="InterPro"/>
</dbReference>
<dbReference type="PANTHER" id="PTHR43304:SF1">
    <property type="entry name" value="PAC DOMAIN-CONTAINING PROTEIN"/>
    <property type="match status" value="1"/>
</dbReference>
<feature type="domain" description="PAC" evidence="14">
    <location>
        <begin position="697"/>
        <end position="750"/>
    </location>
</feature>
<dbReference type="SUPFAM" id="SSF55785">
    <property type="entry name" value="PYP-like sensor domain (PAS domain)"/>
    <property type="match status" value="8"/>
</dbReference>
<feature type="domain" description="PAS" evidence="13">
    <location>
        <begin position="620"/>
        <end position="693"/>
    </location>
</feature>
<dbReference type="CDD" id="cd00082">
    <property type="entry name" value="HisKA"/>
    <property type="match status" value="1"/>
</dbReference>
<dbReference type="Pfam" id="PF13426">
    <property type="entry name" value="PAS_9"/>
    <property type="match status" value="3"/>
</dbReference>
<evidence type="ECO:0000259" key="13">
    <source>
        <dbReference type="PROSITE" id="PS50112"/>
    </source>
</evidence>
<keyword evidence="6" id="KW-0902">Two-component regulatory system</keyword>
<evidence type="ECO:0000256" key="5">
    <source>
        <dbReference type="ARBA" id="ARBA00022777"/>
    </source>
</evidence>
<evidence type="ECO:0000256" key="9">
    <source>
        <dbReference type="SAM" id="Coils"/>
    </source>
</evidence>
<evidence type="ECO:0000256" key="4">
    <source>
        <dbReference type="ARBA" id="ARBA00022679"/>
    </source>
</evidence>
<dbReference type="Gene3D" id="3.30.450.20">
    <property type="entry name" value="PAS domain"/>
    <property type="match status" value="8"/>
</dbReference>
<dbReference type="InterPro" id="IPR005467">
    <property type="entry name" value="His_kinase_dom"/>
</dbReference>
<dbReference type="InterPro" id="IPR001789">
    <property type="entry name" value="Sig_transdc_resp-reg_receiver"/>
</dbReference>
<dbReference type="InterPro" id="IPR052162">
    <property type="entry name" value="Sensor_kinase/Photoreceptor"/>
</dbReference>
<dbReference type="InterPro" id="IPR036890">
    <property type="entry name" value="HATPase_C_sf"/>
</dbReference>
<dbReference type="GO" id="GO:0005886">
    <property type="term" value="C:plasma membrane"/>
    <property type="evidence" value="ECO:0007669"/>
    <property type="project" value="UniProtKB-ARBA"/>
</dbReference>
<evidence type="ECO:0000256" key="7">
    <source>
        <dbReference type="ARBA" id="ARBA00023136"/>
    </source>
</evidence>
<feature type="modified residue" description="4-aspartylphosphate" evidence="8">
    <location>
        <position position="1702"/>
    </location>
</feature>
<dbReference type="InterPro" id="IPR035965">
    <property type="entry name" value="PAS-like_dom_sf"/>
</dbReference>
<dbReference type="InterPro" id="IPR001610">
    <property type="entry name" value="PAC"/>
</dbReference>
<feature type="domain" description="PAC" evidence="14">
    <location>
        <begin position="1353"/>
        <end position="1403"/>
    </location>
</feature>
<evidence type="ECO:0000256" key="1">
    <source>
        <dbReference type="ARBA" id="ARBA00000085"/>
    </source>
</evidence>
<dbReference type="InterPro" id="IPR000700">
    <property type="entry name" value="PAS-assoc_C"/>
</dbReference>
<gene>
    <name evidence="15" type="ORF">BI364_07920</name>
</gene>
<feature type="domain" description="PAS" evidence="13">
    <location>
        <begin position="1276"/>
        <end position="1320"/>
    </location>
</feature>
<dbReference type="SMART" id="SM00091">
    <property type="entry name" value="PAS"/>
    <property type="match status" value="8"/>
</dbReference>
<dbReference type="SUPFAM" id="SSF52172">
    <property type="entry name" value="CheY-like"/>
    <property type="match status" value="1"/>
</dbReference>
<dbReference type="FunFam" id="3.30.565.10:FF:000006">
    <property type="entry name" value="Sensor histidine kinase WalK"/>
    <property type="match status" value="1"/>
</dbReference>
<keyword evidence="5" id="KW-0418">Kinase</keyword>
<comment type="catalytic activity">
    <reaction evidence="1">
        <text>ATP + protein L-histidine = ADP + protein N-phospho-L-histidine.</text>
        <dbReference type="EC" id="2.7.13.3"/>
    </reaction>
</comment>
<evidence type="ECO:0000256" key="8">
    <source>
        <dbReference type="PROSITE-ProRule" id="PRU00169"/>
    </source>
</evidence>
<dbReference type="SMART" id="SM00387">
    <property type="entry name" value="HATPase_c"/>
    <property type="match status" value="1"/>
</dbReference>
<dbReference type="Gene3D" id="1.10.287.130">
    <property type="match status" value="1"/>
</dbReference>
<feature type="domain" description="Histidine kinase" evidence="11">
    <location>
        <begin position="1407"/>
        <end position="1627"/>
    </location>
</feature>
<feature type="domain" description="PAC" evidence="14">
    <location>
        <begin position="271"/>
        <end position="323"/>
    </location>
</feature>
<dbReference type="InterPro" id="IPR013655">
    <property type="entry name" value="PAS_fold_3"/>
</dbReference>
<keyword evidence="3 8" id="KW-0597">Phosphoprotein</keyword>
<protein>
    <recommendedName>
        <fullName evidence="2">histidine kinase</fullName>
        <ecNumber evidence="2">2.7.13.3</ecNumber>
    </recommendedName>
</protein>
<dbReference type="RefSeq" id="WP_070078276.1">
    <property type="nucleotide sequence ID" value="NZ_CP017415.1"/>
</dbReference>
<dbReference type="InterPro" id="IPR003018">
    <property type="entry name" value="GAF"/>
</dbReference>
<dbReference type="PROSITE" id="PS50112">
    <property type="entry name" value="PAS"/>
    <property type="match status" value="6"/>
</dbReference>
<dbReference type="NCBIfam" id="TIGR00229">
    <property type="entry name" value="sensory_box"/>
    <property type="match status" value="7"/>
</dbReference>
<evidence type="ECO:0000256" key="3">
    <source>
        <dbReference type="ARBA" id="ARBA00022553"/>
    </source>
</evidence>
<dbReference type="Proteomes" id="UP000095401">
    <property type="component" value="Chromosome"/>
</dbReference>
<dbReference type="SUPFAM" id="SSF47384">
    <property type="entry name" value="Homodimeric domain of signal transducing histidine kinase"/>
    <property type="match status" value="1"/>
</dbReference>
<feature type="domain" description="PAS" evidence="13">
    <location>
        <begin position="1023"/>
        <end position="1093"/>
    </location>
</feature>
<dbReference type="PROSITE" id="PS50113">
    <property type="entry name" value="PAC"/>
    <property type="match status" value="8"/>
</dbReference>
<dbReference type="SMART" id="SM00086">
    <property type="entry name" value="PAC"/>
    <property type="match status" value="8"/>
</dbReference>
<dbReference type="InterPro" id="IPR000014">
    <property type="entry name" value="PAS"/>
</dbReference>
<dbReference type="InterPro" id="IPR013767">
    <property type="entry name" value="PAS_fold"/>
</dbReference>
<keyword evidence="4" id="KW-0808">Transferase</keyword>
<dbReference type="GO" id="GO:0000155">
    <property type="term" value="F:phosphorelay sensor kinase activity"/>
    <property type="evidence" value="ECO:0007669"/>
    <property type="project" value="InterPro"/>
</dbReference>
<proteinExistence type="predicted"/>
<feature type="domain" description="PAC" evidence="14">
    <location>
        <begin position="970"/>
        <end position="1022"/>
    </location>
</feature>
<dbReference type="SMART" id="SM00388">
    <property type="entry name" value="HisKA"/>
    <property type="match status" value="1"/>
</dbReference>
<dbReference type="InterPro" id="IPR029016">
    <property type="entry name" value="GAF-like_dom_sf"/>
</dbReference>
<feature type="domain" description="PAC" evidence="14">
    <location>
        <begin position="840"/>
        <end position="892"/>
    </location>
</feature>
<dbReference type="InterPro" id="IPR036097">
    <property type="entry name" value="HisK_dim/P_sf"/>
</dbReference>
<feature type="domain" description="PAS" evidence="13">
    <location>
        <begin position="751"/>
        <end position="796"/>
    </location>
</feature>
<reference evidence="16" key="1">
    <citation type="submission" date="2016-09" db="EMBL/GenBank/DDBJ databases">
        <title>Acidihalobacter prosperus F5.</title>
        <authorList>
            <person name="Khaleque H.N."/>
            <person name="Ramsay J.P."/>
            <person name="Kaksonen A.H."/>
            <person name="Boxall N.J."/>
            <person name="Watkin E.L.J."/>
        </authorList>
    </citation>
    <scope>NUCLEOTIDE SEQUENCE [LARGE SCALE GENOMIC DNA]</scope>
    <source>
        <strain evidence="16">F5</strain>
    </source>
</reference>
<dbReference type="Pfam" id="PF00072">
    <property type="entry name" value="Response_reg"/>
    <property type="match status" value="1"/>
</dbReference>
<feature type="region of interest" description="Disordered" evidence="10">
    <location>
        <begin position="1"/>
        <end position="23"/>
    </location>
</feature>
<dbReference type="Pfam" id="PF01590">
    <property type="entry name" value="GAF"/>
    <property type="match status" value="2"/>
</dbReference>
<evidence type="ECO:0000313" key="16">
    <source>
        <dbReference type="Proteomes" id="UP000095401"/>
    </source>
</evidence>
<dbReference type="SMART" id="SM00448">
    <property type="entry name" value="REC"/>
    <property type="match status" value="1"/>
</dbReference>
<dbReference type="InterPro" id="IPR003594">
    <property type="entry name" value="HATPase_dom"/>
</dbReference>
<evidence type="ECO:0000256" key="10">
    <source>
        <dbReference type="SAM" id="MobiDB-lite"/>
    </source>
</evidence>
<dbReference type="PROSITE" id="PS50110">
    <property type="entry name" value="RESPONSE_REGULATORY"/>
    <property type="match status" value="1"/>
</dbReference>
<dbReference type="Gene3D" id="3.30.450.40">
    <property type="match status" value="2"/>
</dbReference>
<dbReference type="InterPro" id="IPR011006">
    <property type="entry name" value="CheY-like_superfamily"/>
</dbReference>
<dbReference type="CDD" id="cd00130">
    <property type="entry name" value="PAS"/>
    <property type="match status" value="8"/>
</dbReference>
<evidence type="ECO:0000259" key="12">
    <source>
        <dbReference type="PROSITE" id="PS50110"/>
    </source>
</evidence>
<dbReference type="FunFam" id="1.10.287.130:FF:000001">
    <property type="entry name" value="Two-component sensor histidine kinase"/>
    <property type="match status" value="1"/>
</dbReference>
<sequence length="1777" mass="198449">MSDLKDRNGYAPSGAMPAPLPPNEADRLDALRRFAVLDTAPESDLDEIAALASEICETPIALVSLVDEHRQWFKSRVGLDAQETPREMAFCAHAILGDTIFEIPDALEDPRFRTNPLVTSAPDIRFYAGMVLATSDGLNLGTLCVIDRVPRRLTERQRSILMRLARQVSKFLSLRLTLNHYAEQSAFQEALLSSAGAAIIACAPDGRITRFNATAERLLGYQTEEVIGHRADETFLPLDLSLVPQVAANAGGGCFDTLLATQTDQGEQGTGMVETRYRHADGREIPVLLSITSIRDAEGRVTGQLGVAHEMSKLKRVQNRLDRQQQALRVLNEIAAHPGDDIQAQLTLALKLGAEYLGMSHGIISRIVDEDFEVWAQVSPANALHEGQHFPLNTTYCSLVVGSSDVLAIDRMSASSFADHPCHDAFHMESYIGIPIWMEGEAFGALSFSSHDSKPGGFDEADRDFLRLLSGWLGSTLMRQREQAMRDELLARLQKLSAHVPGVVYQYLLRVDGTSSFPYASEGILDIYGVCPEAVREDASAVFAVIHAADVPVVRSSIERSARELTVWHMEYRVDHPQHGTIWVEGRATPERLLDGAILWHGVITDITARKIAQDVLDRERQRMVSIIEGTNAGTWEWNIQTGETVFNERWAAILGYRLEELSPTTADVWRRLLHPEDVDQAGKQLAAHFAGESPYYDTVLRMRHKQGHWVWVHARGRVVNWLAPGKPLMMYGTHADITESREQEEEIRNARAFLQAVIDSSTGVSVIATDTSGLITLFNSGAERLLGYKAEEIIGCMTPAPFHLESEVQAQGILLSEAFDKPIQGFEVFVARATLGEAETRQWTYVRQDGEHRQVNLTVTAIRDESDRITGFLGIASDITELVRTSDALQDSEQRFRGMVANLPGVVYRSSGDDGRSMRYMSGEIEQLAGYPVNAFLDEPRRLFGDLIHPDDRAMVLEALSRMRAGETCEYSYRLIHADGHVVWVYEKARGEFDQSGNFLWFDGFFWDITARRTIENELKLSQKRFSGAFATAPLGMALVSLDGRWLEVNDKLCQILGYERDDLLETDFQHITHPDDLDADLALVSQLLAGDVPSYQLEKRYLHRNGKIIWALLSVSLVRDVQGDPVHFVSQIEDFTSRKLAEEALLESEKKLSTLYRMSPVSIMLNRFDDGQFVEANPELFRLTGYEENEYRQLSYWDITPDEYAAQEQAQIESLRTRGVYGPYEKEYICKDGRRIPVLLNGSLIEGIDGEKYIWSIAQDISERVLAEQRAIERERYVQAVIDNVIDGIVTLDEMGCIESFNRAAERIFGYRQAEVLGLDAARLLSAPQGMVLEMALQTYRKTGAAQNWNDPRETEGVRRNGDPFPMELSLSEIRHLGHARFIAVVRDITARKRMQEMKDEFVATVSHELRTPLTSISGSLGLLVSDALSASPEKSRPLIEIAHKNSIRLTHLINDLLDMEKMAAGKMHFDICVQLLLPLVEQAIDANQSYADQYKVRLVLTRREANAWVNVDTQRLQQILANFISNAAKFSPPDSTVEISIHAQGENDFRIEVRDQGQGVPLAFQDHLFQKFAQADGSSARSKGGTGLGLAISKEMAERMGCAVGFDSIEGQGACFYIDLPRVPETAKAGPDGVTRFFPDGMSEMDTMDWILVVEDDTEVAVRVGLTLREAGFAVDLAFRGAEALAKLAERKYVAITLDLMLPDMNGRETLESVRHAVNERHSDVLIIVMSQLGHAQLGVECDDATIVWFDKPVDLGELISVLQLHTQMGKSTP</sequence>
<name>A0A1D8IN51_9GAMM</name>
<dbReference type="EMBL" id="CP017415">
    <property type="protein sequence ID" value="AOU97900.1"/>
    <property type="molecule type" value="Genomic_DNA"/>
</dbReference>
<keyword evidence="7" id="KW-0472">Membrane</keyword>
<feature type="domain" description="Response regulatory" evidence="12">
    <location>
        <begin position="1653"/>
        <end position="1770"/>
    </location>
</feature>
<dbReference type="SUPFAM" id="SSF55781">
    <property type="entry name" value="GAF domain-like"/>
    <property type="match status" value="2"/>
</dbReference>
<dbReference type="Gene3D" id="3.30.565.10">
    <property type="entry name" value="Histidine kinase-like ATPase, C-terminal domain"/>
    <property type="match status" value="1"/>
</dbReference>
<dbReference type="PRINTS" id="PR00344">
    <property type="entry name" value="BCTRLSENSOR"/>
</dbReference>
<accession>A0A1D8IN51</accession>
<keyword evidence="16" id="KW-1185">Reference proteome</keyword>
<evidence type="ECO:0000313" key="15">
    <source>
        <dbReference type="EMBL" id="AOU97900.1"/>
    </source>
</evidence>
<dbReference type="Pfam" id="PF00512">
    <property type="entry name" value="HisKA"/>
    <property type="match status" value="1"/>
</dbReference>
<evidence type="ECO:0000256" key="2">
    <source>
        <dbReference type="ARBA" id="ARBA00012438"/>
    </source>
</evidence>
<feature type="domain" description="PAS" evidence="13">
    <location>
        <begin position="184"/>
        <end position="228"/>
    </location>
</feature>
<feature type="domain" description="PAC" evidence="14">
    <location>
        <begin position="1224"/>
        <end position="1275"/>
    </location>
</feature>
<dbReference type="EC" id="2.7.13.3" evidence="2"/>
<dbReference type="SUPFAM" id="SSF55874">
    <property type="entry name" value="ATPase domain of HSP90 chaperone/DNA topoisomerase II/histidine kinase"/>
    <property type="match status" value="1"/>
</dbReference>
<evidence type="ECO:0000256" key="6">
    <source>
        <dbReference type="ARBA" id="ARBA00023012"/>
    </source>
</evidence>
<dbReference type="Gene3D" id="3.40.50.2300">
    <property type="match status" value="1"/>
</dbReference>
<dbReference type="PROSITE" id="PS50109">
    <property type="entry name" value="HIS_KIN"/>
    <property type="match status" value="1"/>
</dbReference>
<organism evidence="15 16">
    <name type="scientific">Acidihalobacter yilgarnensis</name>
    <dbReference type="NCBI Taxonomy" id="2819280"/>
    <lineage>
        <taxon>Bacteria</taxon>
        <taxon>Pseudomonadati</taxon>
        <taxon>Pseudomonadota</taxon>
        <taxon>Gammaproteobacteria</taxon>
        <taxon>Chromatiales</taxon>
        <taxon>Ectothiorhodospiraceae</taxon>
        <taxon>Acidihalobacter</taxon>
    </lineage>
</organism>
<dbReference type="PANTHER" id="PTHR43304">
    <property type="entry name" value="PHYTOCHROME-LIKE PROTEIN CPH1"/>
    <property type="match status" value="1"/>
</dbReference>
<dbReference type="KEGG" id="aprs:BI364_07920"/>
<dbReference type="InterPro" id="IPR004358">
    <property type="entry name" value="Sig_transdc_His_kin-like_C"/>
</dbReference>
<dbReference type="Pfam" id="PF08447">
    <property type="entry name" value="PAS_3"/>
    <property type="match status" value="4"/>
</dbReference>
<dbReference type="SMART" id="SM00065">
    <property type="entry name" value="GAF"/>
    <property type="match status" value="2"/>
</dbReference>
<dbReference type="InterPro" id="IPR003661">
    <property type="entry name" value="HisK_dim/P_dom"/>
</dbReference>
<keyword evidence="9" id="KW-0175">Coiled coil</keyword>
<evidence type="ECO:0000259" key="11">
    <source>
        <dbReference type="PROSITE" id="PS50109"/>
    </source>
</evidence>